<gene>
    <name evidence="3" type="ORF">GCK72_004834</name>
</gene>
<dbReference type="AlphaFoldDB" id="A0A6A5HEV6"/>
<dbReference type="EMBL" id="WUAV01000002">
    <property type="protein sequence ID" value="KAF1764883.1"/>
    <property type="molecule type" value="Genomic_DNA"/>
</dbReference>
<evidence type="ECO:0000313" key="4">
    <source>
        <dbReference type="Proteomes" id="UP000483820"/>
    </source>
</evidence>
<dbReference type="InterPro" id="IPR003326">
    <property type="entry name" value="TRA-1_regulated"/>
</dbReference>
<feature type="signal peptide" evidence="2">
    <location>
        <begin position="1"/>
        <end position="20"/>
    </location>
</feature>
<proteinExistence type="predicted"/>
<keyword evidence="1" id="KW-0812">Transmembrane</keyword>
<keyword evidence="1" id="KW-1133">Transmembrane helix</keyword>
<reference evidence="3 4" key="1">
    <citation type="submission" date="2019-12" db="EMBL/GenBank/DDBJ databases">
        <title>Chromosome-level assembly of the Caenorhabditis remanei genome.</title>
        <authorList>
            <person name="Teterina A.A."/>
            <person name="Willis J.H."/>
            <person name="Phillips P.C."/>
        </authorList>
    </citation>
    <scope>NUCLEOTIDE SEQUENCE [LARGE SCALE GENOMIC DNA]</scope>
    <source>
        <strain evidence="3 4">PX506</strain>
        <tissue evidence="3">Whole organism</tissue>
    </source>
</reference>
<dbReference type="CTD" id="78774003"/>
<dbReference type="Pfam" id="PF02343">
    <property type="entry name" value="TRA-1_regulated"/>
    <property type="match status" value="1"/>
</dbReference>
<sequence>MNWFIFLAVCLVLLFQEGQCCLRRRSTDDVCECTDFRNITKSQTVRDTILFTEDDGCVRNATCGAHYFTFLRTRFNVSELTFPSDMANIKNDVDLQTVENGDGWEAPTGPPVDLFSFFGIICENSKWYATKYPVGIEYVSIDSQSKYFGLGGEFDGKKSEIIGIHCTPPTVVLMVVVDMVVGIVMVVAVVVERVTVEVFEEVSVITAIDGVSLQHFKLYNILTYHDAGLISVGVLQPG</sequence>
<dbReference type="RefSeq" id="XP_053589104.1">
    <property type="nucleotide sequence ID" value="XM_053724910.1"/>
</dbReference>
<dbReference type="KEGG" id="crq:GCK72_004834"/>
<keyword evidence="2" id="KW-0732">Signal</keyword>
<evidence type="ECO:0000313" key="3">
    <source>
        <dbReference type="EMBL" id="KAF1764883.1"/>
    </source>
</evidence>
<dbReference type="GeneID" id="78774003"/>
<feature type="chain" id="PRO_5025568215" evidence="2">
    <location>
        <begin position="21"/>
        <end position="238"/>
    </location>
</feature>
<organism evidence="3 4">
    <name type="scientific">Caenorhabditis remanei</name>
    <name type="common">Caenorhabditis vulgaris</name>
    <dbReference type="NCBI Taxonomy" id="31234"/>
    <lineage>
        <taxon>Eukaryota</taxon>
        <taxon>Metazoa</taxon>
        <taxon>Ecdysozoa</taxon>
        <taxon>Nematoda</taxon>
        <taxon>Chromadorea</taxon>
        <taxon>Rhabditida</taxon>
        <taxon>Rhabditina</taxon>
        <taxon>Rhabditomorpha</taxon>
        <taxon>Rhabditoidea</taxon>
        <taxon>Rhabditidae</taxon>
        <taxon>Peloderinae</taxon>
        <taxon>Caenorhabditis</taxon>
    </lineage>
</organism>
<comment type="caution">
    <text evidence="3">The sequence shown here is derived from an EMBL/GenBank/DDBJ whole genome shotgun (WGS) entry which is preliminary data.</text>
</comment>
<dbReference type="Proteomes" id="UP000483820">
    <property type="component" value="Chromosome II"/>
</dbReference>
<accession>A0A6A5HEV6</accession>
<feature type="transmembrane region" description="Helical" evidence="1">
    <location>
        <begin position="171"/>
        <end position="191"/>
    </location>
</feature>
<protein>
    <submittedName>
        <fullName evidence="3">Uncharacterized protein</fullName>
    </submittedName>
</protein>
<keyword evidence="1" id="KW-0472">Membrane</keyword>
<evidence type="ECO:0000256" key="1">
    <source>
        <dbReference type="SAM" id="Phobius"/>
    </source>
</evidence>
<name>A0A6A5HEV6_CAERE</name>
<evidence type="ECO:0000256" key="2">
    <source>
        <dbReference type="SAM" id="SignalP"/>
    </source>
</evidence>